<dbReference type="SUPFAM" id="SSF53474">
    <property type="entry name" value="alpha/beta-Hydrolases"/>
    <property type="match status" value="1"/>
</dbReference>
<organism evidence="2 3">
    <name type="scientific">Paraglaciecola algarum</name>
    <dbReference type="NCBI Taxonomy" id="3050085"/>
    <lineage>
        <taxon>Bacteria</taxon>
        <taxon>Pseudomonadati</taxon>
        <taxon>Pseudomonadota</taxon>
        <taxon>Gammaproteobacteria</taxon>
        <taxon>Alteromonadales</taxon>
        <taxon>Alteromonadaceae</taxon>
        <taxon>Paraglaciecola</taxon>
    </lineage>
</organism>
<sequence length="500" mass="55825">MKNLIVCCDGTWNDEKNKDDGVAAPTNVRKIFEAALDNDPTKQQTRYQSGVGTEGILDKAIGGMLGVGISEDIRDCYQWISDKYTAGDRIYLFGFSRGAFTARSLAGMIGKLGLIDFDKNAGTSRSKLVEKAYVEGYRNGQDLSDNIHFHNNSNAIHFIGVFDTVGALGIPDDKQILDLFDSPTKYRFHDTKLSNDVKKARHAVALDERRGSFTPTLWENVESHNDAKQLWFPGVHSDIGGGYKETGLSDCTLKWMTTEAQEAQLLFNESLIDQITPDEKGLLHDSYTGAMKVLRTAPRNIPQVTFNSSQIGLSNYAKSRIENPPIHQGKYLNTRDFQNDQVTVDVYAIHRWYWTGIYLEPGYKYIATATGEWLDNSIPCAPSGTTDGRFHLGEIVHLAGNLVAKGESLWKNLTKNERADFFGTKRVEHADWFELVGAVANNGNPNKDGTHAQLETIVLGAEKTFEVTKPGYLYCFANDAWGFYQNNRGYVTLELARQAK</sequence>
<gene>
    <name evidence="2" type="ORF">L0668_10235</name>
</gene>
<evidence type="ECO:0000313" key="3">
    <source>
        <dbReference type="Proteomes" id="UP001521137"/>
    </source>
</evidence>
<evidence type="ECO:0000313" key="2">
    <source>
        <dbReference type="EMBL" id="MCF2948484.1"/>
    </source>
</evidence>
<proteinExistence type="predicted"/>
<evidence type="ECO:0000259" key="1">
    <source>
        <dbReference type="Pfam" id="PF09994"/>
    </source>
</evidence>
<dbReference type="InterPro" id="IPR018712">
    <property type="entry name" value="Tle1-like_cat"/>
</dbReference>
<dbReference type="PANTHER" id="PTHR33840">
    <property type="match status" value="1"/>
</dbReference>
<keyword evidence="3" id="KW-1185">Reference proteome</keyword>
<dbReference type="Pfam" id="PF09994">
    <property type="entry name" value="T6SS_Tle1-like_cat"/>
    <property type="match status" value="1"/>
</dbReference>
<dbReference type="EMBL" id="JAKGAS010000004">
    <property type="protein sequence ID" value="MCF2948484.1"/>
    <property type="molecule type" value="Genomic_DNA"/>
</dbReference>
<feature type="domain" description="T6SS Phospholipase effector Tle1-like catalytic" evidence="1">
    <location>
        <begin position="2"/>
        <end position="259"/>
    </location>
</feature>
<dbReference type="Proteomes" id="UP001521137">
    <property type="component" value="Unassembled WGS sequence"/>
</dbReference>
<reference evidence="2 3" key="1">
    <citation type="submission" date="2022-01" db="EMBL/GenBank/DDBJ databases">
        <title>Paraglaciecola sp. G1-23.</title>
        <authorList>
            <person name="Jin M.S."/>
            <person name="Han D.M."/>
            <person name="Kim H.M."/>
            <person name="Jeon C.O."/>
        </authorList>
    </citation>
    <scope>NUCLEOTIDE SEQUENCE [LARGE SCALE GENOMIC DNA]</scope>
    <source>
        <strain evidence="2 3">G1-23</strain>
    </source>
</reference>
<protein>
    <submittedName>
        <fullName evidence="2">DUF2235 domain-containing protein</fullName>
    </submittedName>
</protein>
<dbReference type="Gene3D" id="2.60.120.430">
    <property type="entry name" value="Galactose-binding lectin"/>
    <property type="match status" value="1"/>
</dbReference>
<dbReference type="RefSeq" id="WP_235312288.1">
    <property type="nucleotide sequence ID" value="NZ_JAKGAS010000004.1"/>
</dbReference>
<dbReference type="PANTHER" id="PTHR33840:SF1">
    <property type="entry name" value="TLE1 PHOSPHOLIPASE DOMAIN-CONTAINING PROTEIN"/>
    <property type="match status" value="1"/>
</dbReference>
<name>A0ABS9D739_9ALTE</name>
<comment type="caution">
    <text evidence="2">The sequence shown here is derived from an EMBL/GenBank/DDBJ whole genome shotgun (WGS) entry which is preliminary data.</text>
</comment>
<dbReference type="InterPro" id="IPR029058">
    <property type="entry name" value="AB_hydrolase_fold"/>
</dbReference>
<accession>A0ABS9D739</accession>